<dbReference type="UniPathway" id="UPA00269">
    <property type="reaction ID" value="UER00713"/>
</dbReference>
<keyword evidence="6 12" id="KW-0560">Oxidoreductase</keyword>
<evidence type="ECO:0000256" key="8">
    <source>
        <dbReference type="ARBA" id="ARBA00023133"/>
    </source>
</evidence>
<keyword evidence="3 12" id="KW-0812">Transmembrane</keyword>
<dbReference type="PANTHER" id="PTHR23289:SF2">
    <property type="entry name" value="CYTOCHROME C OXIDASE ASSEMBLY PROTEIN COX15 HOMOLOG"/>
    <property type="match status" value="1"/>
</dbReference>
<feature type="transmembrane region" description="Helical" evidence="12">
    <location>
        <begin position="344"/>
        <end position="364"/>
    </location>
</feature>
<gene>
    <name evidence="12 13" type="primary">ctaA</name>
    <name evidence="13" type="ORF">GCM10011342_10180</name>
</gene>
<dbReference type="GO" id="GO:0120547">
    <property type="term" value="F:heme A synthase activity"/>
    <property type="evidence" value="ECO:0007669"/>
    <property type="project" value="UniProtKB-EC"/>
</dbReference>
<feature type="binding site" description="axial binding residue" evidence="12">
    <location>
        <position position="372"/>
    </location>
    <ligand>
        <name>heme</name>
        <dbReference type="ChEBI" id="CHEBI:30413"/>
    </ligand>
    <ligandPart>
        <name>Fe</name>
        <dbReference type="ChEBI" id="CHEBI:18248"/>
    </ligandPart>
</feature>
<evidence type="ECO:0000256" key="2">
    <source>
        <dbReference type="ARBA" id="ARBA00004141"/>
    </source>
</evidence>
<evidence type="ECO:0000256" key="7">
    <source>
        <dbReference type="ARBA" id="ARBA00023004"/>
    </source>
</evidence>
<name>A0A8J2V5K3_9PROT</name>
<dbReference type="GO" id="GO:0005886">
    <property type="term" value="C:plasma membrane"/>
    <property type="evidence" value="ECO:0007669"/>
    <property type="project" value="UniProtKB-SubCell"/>
</dbReference>
<keyword evidence="4 12" id="KW-0479">Metal-binding</keyword>
<reference evidence="13" key="2">
    <citation type="submission" date="2020-09" db="EMBL/GenBank/DDBJ databases">
        <authorList>
            <person name="Sun Q."/>
            <person name="Zhou Y."/>
        </authorList>
    </citation>
    <scope>NUCLEOTIDE SEQUENCE</scope>
    <source>
        <strain evidence="13">CGMCC 1.12921</strain>
    </source>
</reference>
<feature type="binding site" description="axial binding residue" evidence="12">
    <location>
        <position position="313"/>
    </location>
    <ligand>
        <name>heme</name>
        <dbReference type="ChEBI" id="CHEBI:30413"/>
    </ligand>
    <ligandPart>
        <name>Fe</name>
        <dbReference type="ChEBI" id="CHEBI:18248"/>
    </ligandPart>
</feature>
<keyword evidence="7 12" id="KW-0408">Iron</keyword>
<comment type="subunit">
    <text evidence="12">Interacts with CtaB.</text>
</comment>
<dbReference type="GO" id="GO:0046872">
    <property type="term" value="F:metal ion binding"/>
    <property type="evidence" value="ECO:0007669"/>
    <property type="project" value="UniProtKB-KW"/>
</dbReference>
<evidence type="ECO:0000313" key="14">
    <source>
        <dbReference type="Proteomes" id="UP000613582"/>
    </source>
</evidence>
<keyword evidence="14" id="KW-1185">Reference proteome</keyword>
<keyword evidence="8 12" id="KW-0350">Heme biosynthesis</keyword>
<dbReference type="EC" id="1.17.99.9" evidence="12"/>
<evidence type="ECO:0000256" key="1">
    <source>
        <dbReference type="ARBA" id="ARBA00001970"/>
    </source>
</evidence>
<evidence type="ECO:0000256" key="6">
    <source>
        <dbReference type="ARBA" id="ARBA00023002"/>
    </source>
</evidence>
<dbReference type="PANTHER" id="PTHR23289">
    <property type="entry name" value="CYTOCHROME C OXIDASE ASSEMBLY PROTEIN COX15"/>
    <property type="match status" value="1"/>
</dbReference>
<comment type="pathway">
    <text evidence="10 12">Porphyrin-containing compound metabolism; heme A biosynthesis; heme A from heme O: step 1/1.</text>
</comment>
<evidence type="ECO:0000256" key="5">
    <source>
        <dbReference type="ARBA" id="ARBA00022989"/>
    </source>
</evidence>
<feature type="transmembrane region" description="Helical" evidence="12">
    <location>
        <begin position="207"/>
        <end position="226"/>
    </location>
</feature>
<evidence type="ECO:0000256" key="4">
    <source>
        <dbReference type="ARBA" id="ARBA00022723"/>
    </source>
</evidence>
<dbReference type="Pfam" id="PF02628">
    <property type="entry name" value="COX15-CtaA"/>
    <property type="match status" value="1"/>
</dbReference>
<feature type="transmembrane region" description="Helical" evidence="12">
    <location>
        <begin position="177"/>
        <end position="195"/>
    </location>
</feature>
<dbReference type="HAMAP" id="MF_01665">
    <property type="entry name" value="HemeA_synth_type2"/>
    <property type="match status" value="1"/>
</dbReference>
<dbReference type="AlphaFoldDB" id="A0A8J2V5K3"/>
<feature type="transmembrane region" description="Helical" evidence="12">
    <location>
        <begin position="315"/>
        <end position="332"/>
    </location>
</feature>
<comment type="subcellular location">
    <subcellularLocation>
        <location evidence="12">Cell membrane</location>
        <topology evidence="12">Multi-pass membrane protein</topology>
    </subcellularLocation>
    <subcellularLocation>
        <location evidence="2">Membrane</location>
        <topology evidence="2">Multi-pass membrane protein</topology>
    </subcellularLocation>
</comment>
<dbReference type="InterPro" id="IPR003780">
    <property type="entry name" value="COX15/CtaA_fam"/>
</dbReference>
<feature type="transmembrane region" description="Helical" evidence="12">
    <location>
        <begin position="63"/>
        <end position="82"/>
    </location>
</feature>
<evidence type="ECO:0000256" key="11">
    <source>
        <dbReference type="ARBA" id="ARBA00048044"/>
    </source>
</evidence>
<keyword evidence="12" id="KW-1003">Cell membrane</keyword>
<keyword evidence="9 12" id="KW-0472">Membrane</keyword>
<feature type="transmembrane region" description="Helical" evidence="12">
    <location>
        <begin position="370"/>
        <end position="388"/>
    </location>
</feature>
<proteinExistence type="inferred from homology"/>
<feature type="transmembrane region" description="Helical" evidence="12">
    <location>
        <begin position="247"/>
        <end position="271"/>
    </location>
</feature>
<accession>A0A8J2V5K3</accession>
<comment type="similarity">
    <text evidence="12">Belongs to the COX15/CtaA family. Type 2 subfamily.</text>
</comment>
<comment type="cofactor">
    <cofactor evidence="1 12">
        <name>heme b</name>
        <dbReference type="ChEBI" id="CHEBI:60344"/>
    </cofactor>
</comment>
<protein>
    <recommendedName>
        <fullName evidence="12">Heme A synthase</fullName>
        <shortName evidence="12">HAS</shortName>
        <ecNumber evidence="12">1.17.99.9</ecNumber>
    </recommendedName>
    <alternativeName>
        <fullName evidence="12">Cytochrome aa3-controlling protein</fullName>
    </alternativeName>
</protein>
<evidence type="ECO:0000313" key="13">
    <source>
        <dbReference type="EMBL" id="GGD03145.1"/>
    </source>
</evidence>
<evidence type="ECO:0000256" key="9">
    <source>
        <dbReference type="ARBA" id="ARBA00023136"/>
    </source>
</evidence>
<organism evidence="13 14">
    <name type="scientific">Aquisalinus flavus</name>
    <dbReference type="NCBI Taxonomy" id="1526572"/>
    <lineage>
        <taxon>Bacteria</taxon>
        <taxon>Pseudomonadati</taxon>
        <taxon>Pseudomonadota</taxon>
        <taxon>Alphaproteobacteria</taxon>
        <taxon>Parvularculales</taxon>
        <taxon>Parvularculaceae</taxon>
        <taxon>Aquisalinus</taxon>
    </lineage>
</organism>
<dbReference type="EMBL" id="BMGH01000001">
    <property type="protein sequence ID" value="GGD03145.1"/>
    <property type="molecule type" value="Genomic_DNA"/>
</dbReference>
<dbReference type="GO" id="GO:0016653">
    <property type="term" value="F:oxidoreductase activity, acting on NAD(P)H, heme protein as acceptor"/>
    <property type="evidence" value="ECO:0007669"/>
    <property type="project" value="TreeGrafter"/>
</dbReference>
<dbReference type="InterPro" id="IPR023754">
    <property type="entry name" value="HemeA_Synthase_type2"/>
</dbReference>
<evidence type="ECO:0000256" key="10">
    <source>
        <dbReference type="ARBA" id="ARBA00044501"/>
    </source>
</evidence>
<evidence type="ECO:0000256" key="3">
    <source>
        <dbReference type="ARBA" id="ARBA00022692"/>
    </source>
</evidence>
<sequence>MALARLEGSLYGDGMNKSPVTEAAGGATPAAALEEKAQARAGSFPVRQFYGAHDQRTARRMAIWLYVMCGLVAAIVTVGGATRLTDSGLSITEWDVIMGAFPPIGEQAWMEEFEKYRQIPEYQRVNKGMSLEEFKTIYWWEWGHRNLGRFIGMAYLIPWLVFLFSGAMKTTALKVKTGAGIVLIGLQGALGWYMVSSGLVDRVDVSQYRLAAHLGLAFCIFGYFLWLAFNLSLHSRAGEVSGERQKFWLATVLFGALMGLQILLGALVAGLRAGKAYTSWPLMNGEFFPSGYFSANPGFHDLFETMAAVQFNHRIGAYLVFAAAIALWLSMARAGKPFRKRAGLIVMGVFFQMLLGIWTIVAAVPVSVALLHQLGALVLIAAVLYNAFHLKASPMAQASAT</sequence>
<evidence type="ECO:0000256" key="12">
    <source>
        <dbReference type="HAMAP-Rule" id="MF_01665"/>
    </source>
</evidence>
<dbReference type="RefSeq" id="WP_206711352.1">
    <property type="nucleotide sequence ID" value="NZ_BMGH01000001.1"/>
</dbReference>
<reference evidence="13" key="1">
    <citation type="journal article" date="2014" name="Int. J. Syst. Evol. Microbiol.">
        <title>Complete genome sequence of Corynebacterium casei LMG S-19264T (=DSM 44701T), isolated from a smear-ripened cheese.</title>
        <authorList>
            <consortium name="US DOE Joint Genome Institute (JGI-PGF)"/>
            <person name="Walter F."/>
            <person name="Albersmeier A."/>
            <person name="Kalinowski J."/>
            <person name="Ruckert C."/>
        </authorList>
    </citation>
    <scope>NUCLEOTIDE SEQUENCE</scope>
    <source>
        <strain evidence="13">CGMCC 1.12921</strain>
    </source>
</reference>
<comment type="catalytic activity">
    <reaction evidence="11">
        <text>Fe(II)-heme o + 2 A + H2O = Fe(II)-heme a + 2 AH2</text>
        <dbReference type="Rhea" id="RHEA:63388"/>
        <dbReference type="ChEBI" id="CHEBI:13193"/>
        <dbReference type="ChEBI" id="CHEBI:15377"/>
        <dbReference type="ChEBI" id="CHEBI:17499"/>
        <dbReference type="ChEBI" id="CHEBI:60530"/>
        <dbReference type="ChEBI" id="CHEBI:61715"/>
        <dbReference type="EC" id="1.17.99.9"/>
    </reaction>
    <physiologicalReaction direction="left-to-right" evidence="11">
        <dbReference type="Rhea" id="RHEA:63389"/>
    </physiologicalReaction>
</comment>
<keyword evidence="5 12" id="KW-1133">Transmembrane helix</keyword>
<feature type="transmembrane region" description="Helical" evidence="12">
    <location>
        <begin position="147"/>
        <end position="165"/>
    </location>
</feature>
<dbReference type="Proteomes" id="UP000613582">
    <property type="component" value="Unassembled WGS sequence"/>
</dbReference>
<comment type="caution">
    <text evidence="13">The sequence shown here is derived from an EMBL/GenBank/DDBJ whole genome shotgun (WGS) entry which is preliminary data.</text>
</comment>
<comment type="function">
    <text evidence="12">Catalyzes the conversion of heme O to heme A by two successive hydroxylations of the methyl group at C8. The first hydroxylation forms heme I, the second hydroxylation results in an unstable dihydroxymethyl group, which spontaneously dehydrates, resulting in the formyl group of heme A.</text>
</comment>
<dbReference type="GO" id="GO:0006784">
    <property type="term" value="P:heme A biosynthetic process"/>
    <property type="evidence" value="ECO:0007669"/>
    <property type="project" value="UniProtKB-UniRule"/>
</dbReference>